<feature type="transmembrane region" description="Helical" evidence="1">
    <location>
        <begin position="86"/>
        <end position="111"/>
    </location>
</feature>
<gene>
    <name evidence="3" type="primary">LOC113403867</name>
</gene>
<evidence type="ECO:0000256" key="1">
    <source>
        <dbReference type="SAM" id="Phobius"/>
    </source>
</evidence>
<evidence type="ECO:0000313" key="3">
    <source>
        <dbReference type="RefSeq" id="XP_026500275.2"/>
    </source>
</evidence>
<protein>
    <submittedName>
        <fullName evidence="3">Uncharacterized protein LOC113403867</fullName>
    </submittedName>
</protein>
<dbReference type="OMA" id="RECDMAS"/>
<sequence>MNTNNMVKLKRFCCDDETGEVITYQINEETGEPSMLNKIPSIFSIKHRKNNCKFFKFPNGYMSKTKKFQALKEKILAGANTTSPRLFLIIPTLMMFSSLVCVILMLLEILLHVRCHKKNKNLKEANLYYRSPFHVITSTFCGLCRDSDMASKIGQIQAKRRYRYDYLRGIAI</sequence>
<keyword evidence="2" id="KW-1185">Reference proteome</keyword>
<proteinExistence type="predicted"/>
<dbReference type="AlphaFoldDB" id="A0A8B8IT01"/>
<dbReference type="RefSeq" id="XP_026500275.2">
    <property type="nucleotide sequence ID" value="XM_026644490.2"/>
</dbReference>
<dbReference type="Proteomes" id="UP001652626">
    <property type="component" value="Chromosome Z"/>
</dbReference>
<keyword evidence="1" id="KW-0812">Transmembrane</keyword>
<organism evidence="2 3">
    <name type="scientific">Vanessa tameamea</name>
    <name type="common">Kamehameha butterfly</name>
    <dbReference type="NCBI Taxonomy" id="334116"/>
    <lineage>
        <taxon>Eukaryota</taxon>
        <taxon>Metazoa</taxon>
        <taxon>Ecdysozoa</taxon>
        <taxon>Arthropoda</taxon>
        <taxon>Hexapoda</taxon>
        <taxon>Insecta</taxon>
        <taxon>Pterygota</taxon>
        <taxon>Neoptera</taxon>
        <taxon>Endopterygota</taxon>
        <taxon>Lepidoptera</taxon>
        <taxon>Glossata</taxon>
        <taxon>Ditrysia</taxon>
        <taxon>Papilionoidea</taxon>
        <taxon>Nymphalidae</taxon>
        <taxon>Nymphalinae</taxon>
        <taxon>Vanessa</taxon>
    </lineage>
</organism>
<dbReference type="GeneID" id="113403867"/>
<name>A0A8B8IT01_VANTA</name>
<keyword evidence="1" id="KW-1133">Transmembrane helix</keyword>
<dbReference type="OrthoDB" id="7042322at2759"/>
<keyword evidence="1" id="KW-0472">Membrane</keyword>
<accession>A0A8B8IT01</accession>
<reference evidence="3" key="1">
    <citation type="submission" date="2025-08" db="UniProtKB">
        <authorList>
            <consortium name="RefSeq"/>
        </authorList>
    </citation>
    <scope>IDENTIFICATION</scope>
    <source>
        <tissue evidence="3">Whole body</tissue>
    </source>
</reference>
<evidence type="ECO:0000313" key="2">
    <source>
        <dbReference type="Proteomes" id="UP001652626"/>
    </source>
</evidence>